<evidence type="ECO:0000256" key="1">
    <source>
        <dbReference type="ARBA" id="ARBA00004196"/>
    </source>
</evidence>
<keyword evidence="3" id="KW-1015">Disulfide bond</keyword>
<keyword evidence="2" id="KW-0201">Cytochrome c-type biogenesis</keyword>
<evidence type="ECO:0000256" key="5">
    <source>
        <dbReference type="SAM" id="SignalP"/>
    </source>
</evidence>
<dbReference type="InterPro" id="IPR036249">
    <property type="entry name" value="Thioredoxin-like_sf"/>
</dbReference>
<evidence type="ECO:0000313" key="7">
    <source>
        <dbReference type="EMBL" id="MCW1915960.1"/>
    </source>
</evidence>
<reference evidence="7" key="1">
    <citation type="submission" date="2022-10" db="EMBL/GenBank/DDBJ databases">
        <title>Luteolibacter sp. GHJ8, whole genome shotgun sequencing project.</title>
        <authorList>
            <person name="Zhao G."/>
            <person name="Shen L."/>
        </authorList>
    </citation>
    <scope>NUCLEOTIDE SEQUENCE</scope>
    <source>
        <strain evidence="7">GHJ8</strain>
    </source>
</reference>
<evidence type="ECO:0000313" key="8">
    <source>
        <dbReference type="Proteomes" id="UP001165653"/>
    </source>
</evidence>
<sequence>MKSSALLRFIAPLVIATAALAHEGHEGAAEDDPYAGMPPKRAALERMMSERGDVAAFEKAAKQAKEVGVGDQAILEATFLYHVDRRDDARLAAMLPQFLQRKETFKIEESEIFGVQEDWLAVVEYVQAIAALQKSDRDGFKKHITEAFWLSPRQGTAFAPHIDRLRMEDAMRSVTVDFTAKLASIQGGEPVLLSKLMEKKKGMLFHFWSPWSRECETSMPDFKVTALELEKHGIAVVSLMADSEEQAVADAKKIAGALGAKPPGAWLIDRETDTISRTLRIQSVPAMALISAEGKVLFNGHPSEDALWEALSKLAPEAKRPKLEEK</sequence>
<protein>
    <submittedName>
        <fullName evidence="7">Redoxin domain-containing protein</fullName>
    </submittedName>
</protein>
<evidence type="ECO:0000259" key="6">
    <source>
        <dbReference type="PROSITE" id="PS51352"/>
    </source>
</evidence>
<dbReference type="RefSeq" id="WP_264515523.1">
    <property type="nucleotide sequence ID" value="NZ_JAPDDR010000011.1"/>
</dbReference>
<accession>A0ABT3G833</accession>
<keyword evidence="5" id="KW-0732">Signal</keyword>
<evidence type="ECO:0000256" key="3">
    <source>
        <dbReference type="ARBA" id="ARBA00023157"/>
    </source>
</evidence>
<name>A0ABT3G833_9BACT</name>
<dbReference type="InterPro" id="IPR050553">
    <property type="entry name" value="Thioredoxin_ResA/DsbE_sf"/>
</dbReference>
<evidence type="ECO:0000256" key="4">
    <source>
        <dbReference type="ARBA" id="ARBA00023284"/>
    </source>
</evidence>
<evidence type="ECO:0000256" key="2">
    <source>
        <dbReference type="ARBA" id="ARBA00022748"/>
    </source>
</evidence>
<dbReference type="SUPFAM" id="SSF52833">
    <property type="entry name" value="Thioredoxin-like"/>
    <property type="match status" value="1"/>
</dbReference>
<organism evidence="7 8">
    <name type="scientific">Luteolibacter rhizosphaerae</name>
    <dbReference type="NCBI Taxonomy" id="2989719"/>
    <lineage>
        <taxon>Bacteria</taxon>
        <taxon>Pseudomonadati</taxon>
        <taxon>Verrucomicrobiota</taxon>
        <taxon>Verrucomicrobiia</taxon>
        <taxon>Verrucomicrobiales</taxon>
        <taxon>Verrucomicrobiaceae</taxon>
        <taxon>Luteolibacter</taxon>
    </lineage>
</organism>
<gene>
    <name evidence="7" type="ORF">OJ996_20395</name>
</gene>
<feature type="domain" description="Thioredoxin" evidence="6">
    <location>
        <begin position="169"/>
        <end position="316"/>
    </location>
</feature>
<feature type="chain" id="PRO_5045524844" evidence="5">
    <location>
        <begin position="22"/>
        <end position="326"/>
    </location>
</feature>
<dbReference type="InterPro" id="IPR013766">
    <property type="entry name" value="Thioredoxin_domain"/>
</dbReference>
<dbReference type="Proteomes" id="UP001165653">
    <property type="component" value="Unassembled WGS sequence"/>
</dbReference>
<keyword evidence="8" id="KW-1185">Reference proteome</keyword>
<dbReference type="Pfam" id="PF00578">
    <property type="entry name" value="AhpC-TSA"/>
    <property type="match status" value="1"/>
</dbReference>
<comment type="caution">
    <text evidence="7">The sequence shown here is derived from an EMBL/GenBank/DDBJ whole genome shotgun (WGS) entry which is preliminary data.</text>
</comment>
<dbReference type="InterPro" id="IPR000866">
    <property type="entry name" value="AhpC/TSA"/>
</dbReference>
<feature type="signal peptide" evidence="5">
    <location>
        <begin position="1"/>
        <end position="21"/>
    </location>
</feature>
<keyword evidence="4" id="KW-0676">Redox-active center</keyword>
<dbReference type="PROSITE" id="PS51352">
    <property type="entry name" value="THIOREDOXIN_2"/>
    <property type="match status" value="1"/>
</dbReference>
<dbReference type="PANTHER" id="PTHR42852">
    <property type="entry name" value="THIOL:DISULFIDE INTERCHANGE PROTEIN DSBE"/>
    <property type="match status" value="1"/>
</dbReference>
<dbReference type="EMBL" id="JAPDDR010000011">
    <property type="protein sequence ID" value="MCW1915960.1"/>
    <property type="molecule type" value="Genomic_DNA"/>
</dbReference>
<comment type="subcellular location">
    <subcellularLocation>
        <location evidence="1">Cell envelope</location>
    </subcellularLocation>
</comment>
<proteinExistence type="predicted"/>
<dbReference type="PANTHER" id="PTHR42852:SF6">
    <property type="entry name" value="THIOL:DISULFIDE INTERCHANGE PROTEIN DSBE"/>
    <property type="match status" value="1"/>
</dbReference>
<dbReference type="Gene3D" id="3.40.30.10">
    <property type="entry name" value="Glutaredoxin"/>
    <property type="match status" value="1"/>
</dbReference>